<dbReference type="EMBL" id="LVVM01003663">
    <property type="protein sequence ID" value="OJA14441.1"/>
    <property type="molecule type" value="Genomic_DNA"/>
</dbReference>
<evidence type="ECO:0000313" key="2">
    <source>
        <dbReference type="Proteomes" id="UP000183567"/>
    </source>
</evidence>
<evidence type="ECO:0000313" key="1">
    <source>
        <dbReference type="EMBL" id="OJA14441.1"/>
    </source>
</evidence>
<reference evidence="1 2" key="1">
    <citation type="submission" date="2016-03" db="EMBL/GenBank/DDBJ databases">
        <title>Comparative genomics of the ectomycorrhizal sister species Rhizopogon vinicolor and Rhizopogon vesiculosus (Basidiomycota: Boletales) reveals a divergence of the mating type B locus.</title>
        <authorList>
            <person name="Mujic A.B."/>
            <person name="Kuo A."/>
            <person name="Tritt A."/>
            <person name="Lipzen A."/>
            <person name="Chen C."/>
            <person name="Johnson J."/>
            <person name="Sharma A."/>
            <person name="Barry K."/>
            <person name="Grigoriev I.V."/>
            <person name="Spatafora J.W."/>
        </authorList>
    </citation>
    <scope>NUCLEOTIDE SEQUENCE [LARGE SCALE GENOMIC DNA]</scope>
    <source>
        <strain evidence="1 2">AM-OR11-056</strain>
    </source>
</reference>
<name>A0A1J8QLK2_9AGAM</name>
<dbReference type="AlphaFoldDB" id="A0A1J8QLK2"/>
<protein>
    <submittedName>
        <fullName evidence="1">Uncharacterized protein</fullName>
    </submittedName>
</protein>
<keyword evidence="2" id="KW-1185">Reference proteome</keyword>
<proteinExistence type="predicted"/>
<organism evidence="1 2">
    <name type="scientific">Rhizopogon vesiculosus</name>
    <dbReference type="NCBI Taxonomy" id="180088"/>
    <lineage>
        <taxon>Eukaryota</taxon>
        <taxon>Fungi</taxon>
        <taxon>Dikarya</taxon>
        <taxon>Basidiomycota</taxon>
        <taxon>Agaricomycotina</taxon>
        <taxon>Agaricomycetes</taxon>
        <taxon>Agaricomycetidae</taxon>
        <taxon>Boletales</taxon>
        <taxon>Suillineae</taxon>
        <taxon>Rhizopogonaceae</taxon>
        <taxon>Rhizopogon</taxon>
    </lineage>
</organism>
<accession>A0A1J8QLK2</accession>
<gene>
    <name evidence="1" type="ORF">AZE42_07625</name>
</gene>
<comment type="caution">
    <text evidence="1">The sequence shown here is derived from an EMBL/GenBank/DDBJ whole genome shotgun (WGS) entry which is preliminary data.</text>
</comment>
<dbReference type="Proteomes" id="UP000183567">
    <property type="component" value="Unassembled WGS sequence"/>
</dbReference>
<sequence length="74" mass="8688">MFVGRHKAQPSPSHKSNWEIARGFLRPVGYYYNKDPKPTMTDDEVFQTWLTAPHKLLILILLVCWNSPKESWIC</sequence>